<evidence type="ECO:0000256" key="1">
    <source>
        <dbReference type="ARBA" id="ARBA00005820"/>
    </source>
</evidence>
<dbReference type="InterPro" id="IPR011990">
    <property type="entry name" value="TPR-like_helical_dom_sf"/>
</dbReference>
<dbReference type="InterPro" id="IPR036388">
    <property type="entry name" value="WH-like_DNA-bd_sf"/>
</dbReference>
<evidence type="ECO:0000313" key="8">
    <source>
        <dbReference type="Proteomes" id="UP000294927"/>
    </source>
</evidence>
<dbReference type="EMBL" id="SOCP01000033">
    <property type="protein sequence ID" value="TDV35934.1"/>
    <property type="molecule type" value="Genomic_DNA"/>
</dbReference>
<feature type="DNA-binding region" description="OmpR/PhoB-type" evidence="5">
    <location>
        <begin position="1"/>
        <end position="90"/>
    </location>
</feature>
<organism evidence="7 8">
    <name type="scientific">Actinophytocola oryzae</name>
    <dbReference type="NCBI Taxonomy" id="502181"/>
    <lineage>
        <taxon>Bacteria</taxon>
        <taxon>Bacillati</taxon>
        <taxon>Actinomycetota</taxon>
        <taxon>Actinomycetes</taxon>
        <taxon>Pseudonocardiales</taxon>
        <taxon>Pseudonocardiaceae</taxon>
    </lineage>
</organism>
<dbReference type="CDD" id="cd15831">
    <property type="entry name" value="BTAD"/>
    <property type="match status" value="1"/>
</dbReference>
<dbReference type="Pfam" id="PF03704">
    <property type="entry name" value="BTAD"/>
    <property type="match status" value="1"/>
</dbReference>
<dbReference type="AlphaFoldDB" id="A0A4R7UPP4"/>
<name>A0A4R7UPP4_9PSEU</name>
<dbReference type="InterPro" id="IPR016032">
    <property type="entry name" value="Sig_transdc_resp-reg_C-effctor"/>
</dbReference>
<accession>A0A4R7UPP4</accession>
<sequence length="290" mass="32423">MDFRVLGPLEVVRDSRPVELNAAKQRTLLAVLICHRDRAVPRDQLVDALWGSSPPRSAADNLRVYVYHLRRALGDRARIVRRPHGYAALVAPGELDVDRFGELARQGRESSNPRTAAAAFRRALDVWRGAPYADVASVPMLREETRRLEECRETVSELYVDAELALGRHVEVLADLTRLVAAYPLRERPHAQLMLALHRAGRRVEALAVYDRLRVRLADEVGLDPNLRLRRLHLAVLRGDATLEGPVEVPRVPPVCPFPGPAAFEATDAPLFSGREHLVAEGPARLARWS</sequence>
<dbReference type="SUPFAM" id="SSF46894">
    <property type="entry name" value="C-terminal effector domain of the bipartite response regulators"/>
    <property type="match status" value="1"/>
</dbReference>
<evidence type="ECO:0000256" key="4">
    <source>
        <dbReference type="ARBA" id="ARBA00023163"/>
    </source>
</evidence>
<proteinExistence type="inferred from homology"/>
<dbReference type="SMART" id="SM00862">
    <property type="entry name" value="Trans_reg_C"/>
    <property type="match status" value="1"/>
</dbReference>
<keyword evidence="4" id="KW-0804">Transcription</keyword>
<dbReference type="Gene3D" id="1.10.10.10">
    <property type="entry name" value="Winged helix-like DNA-binding domain superfamily/Winged helix DNA-binding domain"/>
    <property type="match status" value="1"/>
</dbReference>
<dbReference type="InterPro" id="IPR005158">
    <property type="entry name" value="BTAD"/>
</dbReference>
<reference evidence="7 8" key="1">
    <citation type="submission" date="2019-03" db="EMBL/GenBank/DDBJ databases">
        <title>Genomic Encyclopedia of Archaeal and Bacterial Type Strains, Phase II (KMG-II): from individual species to whole genera.</title>
        <authorList>
            <person name="Goeker M."/>
        </authorList>
    </citation>
    <scope>NUCLEOTIDE SEQUENCE [LARGE SCALE GENOMIC DNA]</scope>
    <source>
        <strain evidence="7 8">DSM 45499</strain>
    </source>
</reference>
<keyword evidence="8" id="KW-1185">Reference proteome</keyword>
<dbReference type="RefSeq" id="WP_166664539.1">
    <property type="nucleotide sequence ID" value="NZ_SOCP01000033.1"/>
</dbReference>
<dbReference type="GO" id="GO:0006355">
    <property type="term" value="P:regulation of DNA-templated transcription"/>
    <property type="evidence" value="ECO:0007669"/>
    <property type="project" value="InterPro"/>
</dbReference>
<dbReference type="PANTHER" id="PTHR35807">
    <property type="entry name" value="TRANSCRIPTIONAL REGULATOR REDD-RELATED"/>
    <property type="match status" value="1"/>
</dbReference>
<dbReference type="SUPFAM" id="SSF48452">
    <property type="entry name" value="TPR-like"/>
    <property type="match status" value="1"/>
</dbReference>
<dbReference type="InterPro" id="IPR051677">
    <property type="entry name" value="AfsR-DnrI-RedD_regulator"/>
</dbReference>
<dbReference type="GO" id="GO:0000160">
    <property type="term" value="P:phosphorelay signal transduction system"/>
    <property type="evidence" value="ECO:0007669"/>
    <property type="project" value="InterPro"/>
</dbReference>
<dbReference type="Proteomes" id="UP000294927">
    <property type="component" value="Unassembled WGS sequence"/>
</dbReference>
<comment type="caution">
    <text evidence="7">The sequence shown here is derived from an EMBL/GenBank/DDBJ whole genome shotgun (WGS) entry which is preliminary data.</text>
</comment>
<evidence type="ECO:0000256" key="5">
    <source>
        <dbReference type="PROSITE-ProRule" id="PRU01091"/>
    </source>
</evidence>
<evidence type="ECO:0000259" key="6">
    <source>
        <dbReference type="PROSITE" id="PS51755"/>
    </source>
</evidence>
<protein>
    <submittedName>
        <fullName evidence="7">DNA-binding SARP family transcriptional activator</fullName>
    </submittedName>
</protein>
<gene>
    <name evidence="7" type="ORF">CLV71_13330</name>
</gene>
<dbReference type="Gene3D" id="1.25.40.10">
    <property type="entry name" value="Tetratricopeptide repeat domain"/>
    <property type="match status" value="1"/>
</dbReference>
<dbReference type="GO" id="GO:0003677">
    <property type="term" value="F:DNA binding"/>
    <property type="evidence" value="ECO:0007669"/>
    <property type="project" value="UniProtKB-UniRule"/>
</dbReference>
<keyword evidence="3 5" id="KW-0238">DNA-binding</keyword>
<evidence type="ECO:0000313" key="7">
    <source>
        <dbReference type="EMBL" id="TDV35934.1"/>
    </source>
</evidence>
<evidence type="ECO:0000256" key="2">
    <source>
        <dbReference type="ARBA" id="ARBA00023015"/>
    </source>
</evidence>
<dbReference type="SMART" id="SM01043">
    <property type="entry name" value="BTAD"/>
    <property type="match status" value="1"/>
</dbReference>
<comment type="similarity">
    <text evidence="1">Belongs to the AfsR/DnrI/RedD regulatory family.</text>
</comment>
<evidence type="ECO:0000256" key="3">
    <source>
        <dbReference type="ARBA" id="ARBA00023125"/>
    </source>
</evidence>
<feature type="domain" description="OmpR/PhoB-type" evidence="6">
    <location>
        <begin position="1"/>
        <end position="90"/>
    </location>
</feature>
<dbReference type="PANTHER" id="PTHR35807:SF1">
    <property type="entry name" value="TRANSCRIPTIONAL REGULATOR REDD"/>
    <property type="match status" value="1"/>
</dbReference>
<keyword evidence="2" id="KW-0805">Transcription regulation</keyword>
<dbReference type="InterPro" id="IPR001867">
    <property type="entry name" value="OmpR/PhoB-type_DNA-bd"/>
</dbReference>
<dbReference type="Pfam" id="PF00486">
    <property type="entry name" value="Trans_reg_C"/>
    <property type="match status" value="1"/>
</dbReference>
<dbReference type="PROSITE" id="PS51755">
    <property type="entry name" value="OMPR_PHOB"/>
    <property type="match status" value="1"/>
</dbReference>